<proteinExistence type="predicted"/>
<accession>A0A1N6FFY5</accession>
<keyword evidence="2" id="KW-1185">Reference proteome</keyword>
<reference evidence="2" key="1">
    <citation type="submission" date="2016-11" db="EMBL/GenBank/DDBJ databases">
        <authorList>
            <person name="Varghese N."/>
            <person name="Submissions S."/>
        </authorList>
    </citation>
    <scope>NUCLEOTIDE SEQUENCE [LARGE SCALE GENOMIC DNA]</scope>
    <source>
        <strain evidence="2">DSM 17456</strain>
    </source>
</reference>
<dbReference type="AlphaFoldDB" id="A0A1N6FFY5"/>
<name>A0A1N6FFY5_9BACT</name>
<evidence type="ECO:0000313" key="2">
    <source>
        <dbReference type="Proteomes" id="UP000184694"/>
    </source>
</evidence>
<sequence>MSRSVSQKNLLGFMTAGEADGRHNLPQWMRLTARMLFGLMAASECYRKG</sequence>
<protein>
    <submittedName>
        <fullName evidence="1">Uncharacterized protein</fullName>
    </submittedName>
</protein>
<dbReference type="Proteomes" id="UP000184694">
    <property type="component" value="Unassembled WGS sequence"/>
</dbReference>
<dbReference type="EMBL" id="FSRG01000004">
    <property type="protein sequence ID" value="SIN94189.1"/>
    <property type="molecule type" value="Genomic_DNA"/>
</dbReference>
<evidence type="ECO:0000313" key="1">
    <source>
        <dbReference type="EMBL" id="SIN94189.1"/>
    </source>
</evidence>
<organism evidence="1 2">
    <name type="scientific">Halodesulfovibrio marinisediminis DSM 17456</name>
    <dbReference type="NCBI Taxonomy" id="1121457"/>
    <lineage>
        <taxon>Bacteria</taxon>
        <taxon>Pseudomonadati</taxon>
        <taxon>Thermodesulfobacteriota</taxon>
        <taxon>Desulfovibrionia</taxon>
        <taxon>Desulfovibrionales</taxon>
        <taxon>Desulfovibrionaceae</taxon>
        <taxon>Halodesulfovibrio</taxon>
    </lineage>
</organism>
<gene>
    <name evidence="1" type="ORF">SAMN02745161_1294</name>
</gene>